<accession>A0ABV2WC32</accession>
<name>A0ABV2WC32_9ACTN</name>
<dbReference type="RefSeq" id="WP_359655341.1">
    <property type="nucleotide sequence ID" value="NZ_JBEXZP010000082.1"/>
</dbReference>
<dbReference type="EMBL" id="JBEXZR010000029">
    <property type="protein sequence ID" value="MEU0710903.1"/>
    <property type="molecule type" value="Genomic_DNA"/>
</dbReference>
<dbReference type="Proteomes" id="UP001550378">
    <property type="component" value="Unassembled WGS sequence"/>
</dbReference>
<dbReference type="CDD" id="cd00093">
    <property type="entry name" value="HTH_XRE"/>
    <property type="match status" value="1"/>
</dbReference>
<evidence type="ECO:0000313" key="2">
    <source>
        <dbReference type="Proteomes" id="UP001550378"/>
    </source>
</evidence>
<proteinExistence type="predicted"/>
<dbReference type="InterPro" id="IPR001387">
    <property type="entry name" value="Cro/C1-type_HTH"/>
</dbReference>
<protein>
    <submittedName>
        <fullName evidence="1">Helix-turn-helix transcriptional regulator</fullName>
    </submittedName>
</protein>
<organism evidence="1 2">
    <name type="scientific">Streptomyces lavendulocolor</name>
    <dbReference type="NCBI Taxonomy" id="67316"/>
    <lineage>
        <taxon>Bacteria</taxon>
        <taxon>Bacillati</taxon>
        <taxon>Actinomycetota</taxon>
        <taxon>Actinomycetes</taxon>
        <taxon>Kitasatosporales</taxon>
        <taxon>Streptomycetaceae</taxon>
        <taxon>Streptomyces</taxon>
    </lineage>
</organism>
<sequence length="82" mass="9057">MHRLDNGRPIREAMKRAGLNIQRLADKTREADPAGYGIKPATIGHMVATGPSGRDRFEARSCDLVARALEEPVEKFFGHTPT</sequence>
<keyword evidence="2" id="KW-1185">Reference proteome</keyword>
<comment type="caution">
    <text evidence="1">The sequence shown here is derived from an EMBL/GenBank/DDBJ whole genome shotgun (WGS) entry which is preliminary data.</text>
</comment>
<reference evidence="1 2" key="1">
    <citation type="submission" date="2024-06" db="EMBL/GenBank/DDBJ databases">
        <title>The Natural Products Discovery Center: Release of the First 8490 Sequenced Strains for Exploring Actinobacteria Biosynthetic Diversity.</title>
        <authorList>
            <person name="Kalkreuter E."/>
            <person name="Kautsar S.A."/>
            <person name="Yang D."/>
            <person name="Bader C.D."/>
            <person name="Teijaro C.N."/>
            <person name="Fluegel L."/>
            <person name="Davis C.M."/>
            <person name="Simpson J.R."/>
            <person name="Lauterbach L."/>
            <person name="Steele A.D."/>
            <person name="Gui C."/>
            <person name="Meng S."/>
            <person name="Li G."/>
            <person name="Viehrig K."/>
            <person name="Ye F."/>
            <person name="Su P."/>
            <person name="Kiefer A.F."/>
            <person name="Nichols A."/>
            <person name="Cepeda A.J."/>
            <person name="Yan W."/>
            <person name="Fan B."/>
            <person name="Jiang Y."/>
            <person name="Adhikari A."/>
            <person name="Zheng C.-J."/>
            <person name="Schuster L."/>
            <person name="Cowan T.M."/>
            <person name="Smanski M.J."/>
            <person name="Chevrette M.G."/>
            <person name="De Carvalho L.P.S."/>
            <person name="Shen B."/>
        </authorList>
    </citation>
    <scope>NUCLEOTIDE SEQUENCE [LARGE SCALE GENOMIC DNA]</scope>
    <source>
        <strain evidence="1 2">NPDC006337</strain>
    </source>
</reference>
<evidence type="ECO:0000313" key="1">
    <source>
        <dbReference type="EMBL" id="MEU0710903.1"/>
    </source>
</evidence>
<gene>
    <name evidence="1" type="ORF">ABZ508_26430</name>
</gene>